<evidence type="ECO:0000313" key="9">
    <source>
        <dbReference type="EMBL" id="KAB2346945.1"/>
    </source>
</evidence>
<evidence type="ECO:0000256" key="1">
    <source>
        <dbReference type="ARBA" id="ARBA00004651"/>
    </source>
</evidence>
<dbReference type="NCBIfam" id="TIGR00711">
    <property type="entry name" value="efflux_EmrB"/>
    <property type="match status" value="1"/>
</dbReference>
<dbReference type="InterPro" id="IPR011701">
    <property type="entry name" value="MFS"/>
</dbReference>
<dbReference type="InterPro" id="IPR004638">
    <property type="entry name" value="EmrB-like"/>
</dbReference>
<feature type="domain" description="Major facilitator superfamily (MFS) profile" evidence="8">
    <location>
        <begin position="20"/>
        <end position="509"/>
    </location>
</feature>
<dbReference type="Proteomes" id="UP000468735">
    <property type="component" value="Unassembled WGS sequence"/>
</dbReference>
<dbReference type="GO" id="GO:0022857">
    <property type="term" value="F:transmembrane transporter activity"/>
    <property type="evidence" value="ECO:0007669"/>
    <property type="project" value="InterPro"/>
</dbReference>
<feature type="transmembrane region" description="Helical" evidence="7">
    <location>
        <begin position="147"/>
        <end position="169"/>
    </location>
</feature>
<evidence type="ECO:0000259" key="8">
    <source>
        <dbReference type="PROSITE" id="PS50850"/>
    </source>
</evidence>
<dbReference type="PROSITE" id="PS50850">
    <property type="entry name" value="MFS"/>
    <property type="match status" value="1"/>
</dbReference>
<feature type="transmembrane region" description="Helical" evidence="7">
    <location>
        <begin position="338"/>
        <end position="359"/>
    </location>
</feature>
<feature type="transmembrane region" description="Helical" evidence="7">
    <location>
        <begin position="61"/>
        <end position="81"/>
    </location>
</feature>
<feature type="transmembrane region" description="Helical" evidence="7">
    <location>
        <begin position="240"/>
        <end position="259"/>
    </location>
</feature>
<name>A0A6H9Z1D5_9ACTN</name>
<dbReference type="OrthoDB" id="7375466at2"/>
<evidence type="ECO:0000256" key="4">
    <source>
        <dbReference type="ARBA" id="ARBA00022692"/>
    </source>
</evidence>
<feature type="transmembrane region" description="Helical" evidence="7">
    <location>
        <begin position="175"/>
        <end position="196"/>
    </location>
</feature>
<dbReference type="RefSeq" id="WP_151562889.1">
    <property type="nucleotide sequence ID" value="NZ_WBMT01000010.1"/>
</dbReference>
<feature type="transmembrane region" description="Helical" evidence="7">
    <location>
        <begin position="486"/>
        <end position="505"/>
    </location>
</feature>
<keyword evidence="6 7" id="KW-0472">Membrane</keyword>
<gene>
    <name evidence="9" type="ORF">F8566_22415</name>
</gene>
<dbReference type="InterPro" id="IPR020846">
    <property type="entry name" value="MFS_dom"/>
</dbReference>
<reference evidence="9 10" key="1">
    <citation type="submission" date="2019-09" db="EMBL/GenBank/DDBJ databases">
        <title>Actinomadura physcomitrii sp. nov., a novel actinomycete isolated from moss [Physcomitrium sphaericum (Ludw) Fuernr].</title>
        <authorList>
            <person name="Zhuang X."/>
            <person name="Liu C."/>
        </authorList>
    </citation>
    <scope>NUCLEOTIDE SEQUENCE [LARGE SCALE GENOMIC DNA]</scope>
    <source>
        <strain evidence="9 10">HMC1</strain>
    </source>
</reference>
<feature type="transmembrane region" description="Helical" evidence="7">
    <location>
        <begin position="113"/>
        <end position="135"/>
    </location>
</feature>
<dbReference type="Pfam" id="PF07690">
    <property type="entry name" value="MFS_1"/>
    <property type="match status" value="1"/>
</dbReference>
<evidence type="ECO:0000256" key="6">
    <source>
        <dbReference type="ARBA" id="ARBA00023136"/>
    </source>
</evidence>
<keyword evidence="5 7" id="KW-1133">Transmembrane helix</keyword>
<dbReference type="SUPFAM" id="SSF103473">
    <property type="entry name" value="MFS general substrate transporter"/>
    <property type="match status" value="1"/>
</dbReference>
<comment type="caution">
    <text evidence="9">The sequence shown here is derived from an EMBL/GenBank/DDBJ whole genome shotgun (WGS) entry which is preliminary data.</text>
</comment>
<dbReference type="Gene3D" id="1.20.1250.20">
    <property type="entry name" value="MFS general substrate transporter like domains"/>
    <property type="match status" value="1"/>
</dbReference>
<evidence type="ECO:0000313" key="10">
    <source>
        <dbReference type="Proteomes" id="UP000468735"/>
    </source>
</evidence>
<evidence type="ECO:0000256" key="2">
    <source>
        <dbReference type="ARBA" id="ARBA00022448"/>
    </source>
</evidence>
<dbReference type="GO" id="GO:0005886">
    <property type="term" value="C:plasma membrane"/>
    <property type="evidence" value="ECO:0007669"/>
    <property type="project" value="UniProtKB-SubCell"/>
</dbReference>
<keyword evidence="10" id="KW-1185">Reference proteome</keyword>
<dbReference type="Gene3D" id="1.20.1720.10">
    <property type="entry name" value="Multidrug resistance protein D"/>
    <property type="match status" value="1"/>
</dbReference>
<comment type="subcellular location">
    <subcellularLocation>
        <location evidence="1">Cell membrane</location>
        <topology evidence="1">Multi-pass membrane protein</topology>
    </subcellularLocation>
</comment>
<sequence>MTIAEHDTQAAQVEVSPGRRQLILTVMCMALGAVVGMLVSLVIALPGIAQDLRASEAELQWVMNAYGIVFAGLLLPGGALGDRYGRKGVLLAGLVIFIGASGAVLWADDVGTVIALRAVAGAGAALVMPMTLSVITSVFPPEERGRAVGIWSGVFAGGGLLGVMVAGALLEGFSWRSVFVFNAILGLVALLAAAAVTPKSRDPYATPLDIPGTVFSVVGIASLVFSIVEGPERGWSDGLIVGGFAVAVVTLTAFAYWELRSQKPMLDLRVFRIRGVSGGSLAIMTESLGAFGVLFLLLQFLQEIKGYSPFEAGLALLPLAIGAIVFSPTAPMLAQRFGFRIVIGLGMAAMAGGLALLSLLDQGSASWPVLAGGLLIGAGVAYAATPATDAIVAALPAAKQGVASALNDITRELGAVLGIAILGSVFNATYRGDVGDATEKLPPDIGEAARDSLTAALQIAQRLGGGEGTALADVAKAAFSTGMNNAMLVGVAVVIVGGVIAVVALPSQASPETRQPQKTDTRT</sequence>
<dbReference type="InterPro" id="IPR036259">
    <property type="entry name" value="MFS_trans_sf"/>
</dbReference>
<protein>
    <submittedName>
        <fullName evidence="9">MFS transporter</fullName>
    </submittedName>
</protein>
<keyword evidence="3" id="KW-1003">Cell membrane</keyword>
<feature type="transmembrane region" description="Helical" evidence="7">
    <location>
        <begin position="88"/>
        <end position="107"/>
    </location>
</feature>
<evidence type="ECO:0000256" key="7">
    <source>
        <dbReference type="SAM" id="Phobius"/>
    </source>
</evidence>
<dbReference type="AlphaFoldDB" id="A0A6H9Z1D5"/>
<feature type="transmembrane region" description="Helical" evidence="7">
    <location>
        <begin position="307"/>
        <end position="326"/>
    </location>
</feature>
<feature type="transmembrane region" description="Helical" evidence="7">
    <location>
        <begin position="22"/>
        <end position="49"/>
    </location>
</feature>
<accession>A0A6H9Z1D5</accession>
<dbReference type="PANTHER" id="PTHR42718:SF42">
    <property type="entry name" value="EXPORT PROTEIN"/>
    <property type="match status" value="1"/>
</dbReference>
<keyword evidence="4 7" id="KW-0812">Transmembrane</keyword>
<feature type="transmembrane region" description="Helical" evidence="7">
    <location>
        <begin position="280"/>
        <end position="301"/>
    </location>
</feature>
<dbReference type="CDD" id="cd17321">
    <property type="entry name" value="MFS_MMR_MDR_like"/>
    <property type="match status" value="1"/>
</dbReference>
<feature type="transmembrane region" description="Helical" evidence="7">
    <location>
        <begin position="208"/>
        <end position="228"/>
    </location>
</feature>
<proteinExistence type="predicted"/>
<dbReference type="EMBL" id="WBMT01000010">
    <property type="protein sequence ID" value="KAB2346945.1"/>
    <property type="molecule type" value="Genomic_DNA"/>
</dbReference>
<dbReference type="PANTHER" id="PTHR42718">
    <property type="entry name" value="MAJOR FACILITATOR SUPERFAMILY MULTIDRUG TRANSPORTER MFSC"/>
    <property type="match status" value="1"/>
</dbReference>
<evidence type="ECO:0000256" key="3">
    <source>
        <dbReference type="ARBA" id="ARBA00022475"/>
    </source>
</evidence>
<keyword evidence="2" id="KW-0813">Transport</keyword>
<feature type="transmembrane region" description="Helical" evidence="7">
    <location>
        <begin position="365"/>
        <end position="384"/>
    </location>
</feature>
<organism evidence="9 10">
    <name type="scientific">Actinomadura rudentiformis</name>
    <dbReference type="NCBI Taxonomy" id="359158"/>
    <lineage>
        <taxon>Bacteria</taxon>
        <taxon>Bacillati</taxon>
        <taxon>Actinomycetota</taxon>
        <taxon>Actinomycetes</taxon>
        <taxon>Streptosporangiales</taxon>
        <taxon>Thermomonosporaceae</taxon>
        <taxon>Actinomadura</taxon>
    </lineage>
</organism>
<evidence type="ECO:0000256" key="5">
    <source>
        <dbReference type="ARBA" id="ARBA00022989"/>
    </source>
</evidence>